<organism evidence="3 4">
    <name type="scientific">Oikopleura dioica</name>
    <name type="common">Tunicate</name>
    <dbReference type="NCBI Taxonomy" id="34765"/>
    <lineage>
        <taxon>Eukaryota</taxon>
        <taxon>Metazoa</taxon>
        <taxon>Chordata</taxon>
        <taxon>Tunicata</taxon>
        <taxon>Appendicularia</taxon>
        <taxon>Copelata</taxon>
        <taxon>Oikopleuridae</taxon>
        <taxon>Oikopleura</taxon>
    </lineage>
</organism>
<evidence type="ECO:0000256" key="2">
    <source>
        <dbReference type="SAM" id="SignalP"/>
    </source>
</evidence>
<dbReference type="EMBL" id="FN653016">
    <property type="protein sequence ID" value="CBY06841.1"/>
    <property type="molecule type" value="Genomic_DNA"/>
</dbReference>
<proteinExistence type="predicted"/>
<dbReference type="InParanoid" id="E4WSQ7"/>
<feature type="chain" id="PRO_5003191935" evidence="2">
    <location>
        <begin position="19"/>
        <end position="230"/>
    </location>
</feature>
<feature type="signal peptide" evidence="2">
    <location>
        <begin position="1"/>
        <end position="18"/>
    </location>
</feature>
<evidence type="ECO:0000313" key="4">
    <source>
        <dbReference type="Proteomes" id="UP000001307"/>
    </source>
</evidence>
<feature type="region of interest" description="Disordered" evidence="1">
    <location>
        <begin position="118"/>
        <end position="141"/>
    </location>
</feature>
<keyword evidence="4" id="KW-1185">Reference proteome</keyword>
<evidence type="ECO:0000313" key="3">
    <source>
        <dbReference type="EMBL" id="CBY06841.1"/>
    </source>
</evidence>
<dbReference type="Proteomes" id="UP000001307">
    <property type="component" value="Unassembled WGS sequence"/>
</dbReference>
<dbReference type="AlphaFoldDB" id="E4WSQ7"/>
<feature type="compositionally biased region" description="Acidic residues" evidence="1">
    <location>
        <begin position="125"/>
        <end position="139"/>
    </location>
</feature>
<evidence type="ECO:0000256" key="1">
    <source>
        <dbReference type="SAM" id="MobiDB-lite"/>
    </source>
</evidence>
<sequence length="230" mass="25650">MSFVKVILFLAFSEKISAFYFEPGTAVEVEGSSPFFATVLKNQQTASQQNQPFVPDFESTKETREGQPIINKLQDLIQSFKKKPEPITPTIIPDDSFDKFQKISSMMGAILSGAGIAEAKQQMQENEETEESAPEDEEEGSVRAAIIRGPAQWPLVSFNFENAFLRATCPQIYDNAAVMPASETQLDGIINQYCLMISNIINLKNDQLNLIVASLRKLELKKMVFQLASI</sequence>
<accession>E4WSQ7</accession>
<reference evidence="3 4" key="1">
    <citation type="journal article" date="2010" name="Science">
        <title>Plasticity of animal genome architecture unmasked by rapid evolution of a pelagic tunicate.</title>
        <authorList>
            <person name="Denoeud F."/>
            <person name="Henriet S."/>
            <person name="Mungpakdee S."/>
            <person name="Aury J.M."/>
            <person name="Da Silva C."/>
            <person name="Brinkmann H."/>
            <person name="Mikhaleva J."/>
            <person name="Olsen L.C."/>
            <person name="Jubin C."/>
            <person name="Canestro C."/>
            <person name="Bouquet J.M."/>
            <person name="Danks G."/>
            <person name="Poulain J."/>
            <person name="Campsteijn C."/>
            <person name="Adamski M."/>
            <person name="Cross I."/>
            <person name="Yadetie F."/>
            <person name="Muffato M."/>
            <person name="Louis A."/>
            <person name="Butcher S."/>
            <person name="Tsagkogeorga G."/>
            <person name="Konrad A."/>
            <person name="Singh S."/>
            <person name="Jensen M.F."/>
            <person name="Cong E.H."/>
            <person name="Eikeseth-Otteraa H."/>
            <person name="Noel B."/>
            <person name="Anthouard V."/>
            <person name="Porcel B.M."/>
            <person name="Kachouri-Lafond R."/>
            <person name="Nishino A."/>
            <person name="Ugolini M."/>
            <person name="Chourrout P."/>
            <person name="Nishida H."/>
            <person name="Aasland R."/>
            <person name="Huzurbazar S."/>
            <person name="Westhof E."/>
            <person name="Delsuc F."/>
            <person name="Lehrach H."/>
            <person name="Reinhardt R."/>
            <person name="Weissenbach J."/>
            <person name="Roy S.W."/>
            <person name="Artiguenave F."/>
            <person name="Postlethwait J.H."/>
            <person name="Manak J.R."/>
            <person name="Thompson E.M."/>
            <person name="Jaillon O."/>
            <person name="Du Pasquier L."/>
            <person name="Boudinot P."/>
            <person name="Liberles D.A."/>
            <person name="Volff J.N."/>
            <person name="Philippe H."/>
            <person name="Lenhard B."/>
            <person name="Roest Crollius H."/>
            <person name="Wincker P."/>
            <person name="Chourrout D."/>
        </authorList>
    </citation>
    <scope>NUCLEOTIDE SEQUENCE [LARGE SCALE GENOMIC DNA]</scope>
</reference>
<protein>
    <submittedName>
        <fullName evidence="3">Uncharacterized protein</fullName>
    </submittedName>
</protein>
<keyword evidence="2" id="KW-0732">Signal</keyword>
<gene>
    <name evidence="3" type="ORF">GSOID_T00005911001</name>
</gene>
<name>E4WSQ7_OIKDI</name>